<dbReference type="CDD" id="cd04433">
    <property type="entry name" value="AFD_class_I"/>
    <property type="match status" value="1"/>
</dbReference>
<evidence type="ECO:0000313" key="6">
    <source>
        <dbReference type="EMBL" id="ACZ00200.1"/>
    </source>
</evidence>
<dbReference type="InterPro" id="IPR020845">
    <property type="entry name" value="AMP-binding_CS"/>
</dbReference>
<evidence type="ECO:0000313" key="7">
    <source>
        <dbReference type="Proteomes" id="UP000001918"/>
    </source>
</evidence>
<evidence type="ECO:0000259" key="5">
    <source>
        <dbReference type="Pfam" id="PF13193"/>
    </source>
</evidence>
<protein>
    <submittedName>
        <fullName evidence="6">AMP-dependent synthetase and ligase</fullName>
    </submittedName>
</protein>
<evidence type="ECO:0000256" key="1">
    <source>
        <dbReference type="ARBA" id="ARBA00006432"/>
    </source>
</evidence>
<dbReference type="STRING" id="471852.Tcur_4678"/>
<dbReference type="eggNOG" id="COG0318">
    <property type="taxonomic scope" value="Bacteria"/>
</dbReference>
<evidence type="ECO:0000256" key="2">
    <source>
        <dbReference type="ARBA" id="ARBA00022598"/>
    </source>
</evidence>
<dbReference type="PROSITE" id="PS00455">
    <property type="entry name" value="AMP_BINDING"/>
    <property type="match status" value="1"/>
</dbReference>
<comment type="similarity">
    <text evidence="1">Belongs to the ATP-dependent AMP-binding enzyme family.</text>
</comment>
<dbReference type="HOGENOM" id="CLU_000022_59_0_11"/>
<dbReference type="Proteomes" id="UP000001918">
    <property type="component" value="Chromosome"/>
</dbReference>
<evidence type="ECO:0000256" key="3">
    <source>
        <dbReference type="SAM" id="MobiDB-lite"/>
    </source>
</evidence>
<reference evidence="6 7" key="1">
    <citation type="journal article" date="2011" name="Stand. Genomic Sci.">
        <title>Complete genome sequence of Thermomonospora curvata type strain (B9).</title>
        <authorList>
            <person name="Chertkov O."/>
            <person name="Sikorski J."/>
            <person name="Nolan M."/>
            <person name="Lapidus A."/>
            <person name="Lucas S."/>
            <person name="Del Rio T.G."/>
            <person name="Tice H."/>
            <person name="Cheng J.F."/>
            <person name="Goodwin L."/>
            <person name="Pitluck S."/>
            <person name="Liolios K."/>
            <person name="Ivanova N."/>
            <person name="Mavromatis K."/>
            <person name="Mikhailova N."/>
            <person name="Ovchinnikova G."/>
            <person name="Pati A."/>
            <person name="Chen A."/>
            <person name="Palaniappan K."/>
            <person name="Djao O.D."/>
            <person name="Land M."/>
            <person name="Hauser L."/>
            <person name="Chang Y.J."/>
            <person name="Jeffries C.D."/>
            <person name="Brettin T."/>
            <person name="Han C."/>
            <person name="Detter J.C."/>
            <person name="Rohde M."/>
            <person name="Goker M."/>
            <person name="Woyke T."/>
            <person name="Bristow J."/>
            <person name="Eisen J.A."/>
            <person name="Markowitz V."/>
            <person name="Hugenholtz P."/>
            <person name="Klenk H.P."/>
            <person name="Kyrpides N.C."/>
        </authorList>
    </citation>
    <scope>NUCLEOTIDE SEQUENCE [LARGE SCALE GENOMIC DNA]</scope>
    <source>
        <strain evidence="7">ATCC 19995 / DSM 43183 / JCM 3096 / KCTC 9072 / NBRC 15933 / NCIMB 10081 / Henssen B9</strain>
    </source>
</reference>
<dbReference type="InterPro" id="IPR042099">
    <property type="entry name" value="ANL_N_sf"/>
</dbReference>
<proteinExistence type="inferred from homology"/>
<accession>D1A6A1</accession>
<dbReference type="KEGG" id="tcu:Tcur_4678"/>
<keyword evidence="7" id="KW-1185">Reference proteome</keyword>
<dbReference type="InterPro" id="IPR025110">
    <property type="entry name" value="AMP-bd_C"/>
</dbReference>
<dbReference type="GO" id="GO:0006631">
    <property type="term" value="P:fatty acid metabolic process"/>
    <property type="evidence" value="ECO:0007669"/>
    <property type="project" value="TreeGrafter"/>
</dbReference>
<dbReference type="RefSeq" id="WP_012854981.1">
    <property type="nucleotide sequence ID" value="NC_013510.1"/>
</dbReference>
<dbReference type="AlphaFoldDB" id="D1A6A1"/>
<keyword evidence="2 6" id="KW-0436">Ligase</keyword>
<dbReference type="PANTHER" id="PTHR43201:SF5">
    <property type="entry name" value="MEDIUM-CHAIN ACYL-COA LIGASE ACSF2, MITOCHONDRIAL"/>
    <property type="match status" value="1"/>
</dbReference>
<dbReference type="SUPFAM" id="SSF56801">
    <property type="entry name" value="Acetyl-CoA synthetase-like"/>
    <property type="match status" value="1"/>
</dbReference>
<dbReference type="PANTHER" id="PTHR43201">
    <property type="entry name" value="ACYL-COA SYNTHETASE"/>
    <property type="match status" value="1"/>
</dbReference>
<dbReference type="Pfam" id="PF00501">
    <property type="entry name" value="AMP-binding"/>
    <property type="match status" value="1"/>
</dbReference>
<gene>
    <name evidence="6" type="ordered locus">Tcur_4678</name>
</gene>
<feature type="domain" description="AMP-binding enzyme C-terminal" evidence="5">
    <location>
        <begin position="450"/>
        <end position="525"/>
    </location>
</feature>
<evidence type="ECO:0000259" key="4">
    <source>
        <dbReference type="Pfam" id="PF00501"/>
    </source>
</evidence>
<dbReference type="Gene3D" id="3.40.50.12780">
    <property type="entry name" value="N-terminal domain of ligase-like"/>
    <property type="match status" value="1"/>
</dbReference>
<dbReference type="GO" id="GO:0031956">
    <property type="term" value="F:medium-chain fatty acid-CoA ligase activity"/>
    <property type="evidence" value="ECO:0007669"/>
    <property type="project" value="TreeGrafter"/>
</dbReference>
<dbReference type="EMBL" id="CP001738">
    <property type="protein sequence ID" value="ACZ00200.1"/>
    <property type="molecule type" value="Genomic_DNA"/>
</dbReference>
<feature type="domain" description="AMP-dependent synthetase/ligase" evidence="4">
    <location>
        <begin position="56"/>
        <end position="402"/>
    </location>
</feature>
<dbReference type="Gene3D" id="3.30.300.30">
    <property type="match status" value="1"/>
</dbReference>
<feature type="region of interest" description="Disordered" evidence="3">
    <location>
        <begin position="194"/>
        <end position="218"/>
    </location>
</feature>
<sequence length="539" mass="57695">MAQTAGIRQRAETMLRVAAMFASSGLWRPGPPLKVARQLDALRRWGTTLGGSLVSAAARDPGRAAIVDEYGTLTYAQVDARTDRLAAALGDGGARPRVAVLCRNHRGMVESLVACSKLGSDVVLLNTGMSAEQSLKVLDEQQVEVLIADSEFAEVLKGAPAAVRTLTADGPGSAVAELIDRTVLKAPLTPPPHSGRTIVLSSGTTGQPKGAGRHSRPGLGPLASVLSRIPLRVHETMLIEAPMFHTWGYAALQIALGLRATMVLRRRFDPAAGLRTAAETRATALIAVPIMAQRMLEWRSSTQEELDLSALRIVALSGSALPGGFATRFMDAFGDVLYNLYGSTEASWVTIATPRDLRRHPDTAGRPPRGTRLAILDEEGRPVPPGTVGRIFAANELLFTGYTSGATKETVDGMISLGDLGRIDEDGLLFVQGRSDDMIVSGGENVFPGEVEDALSELEQVREVAVVGVPDEEFGQRLAAHVVLHPGAELTADQVRDHARRRVGRFAVPRDVYFPSELPRNATGKVLRRQLRAEADRAS</sequence>
<dbReference type="InterPro" id="IPR045851">
    <property type="entry name" value="AMP-bd_C_sf"/>
</dbReference>
<dbReference type="FunFam" id="3.30.300.30:FF:000008">
    <property type="entry name" value="2,3-dihydroxybenzoate-AMP ligase"/>
    <property type="match status" value="1"/>
</dbReference>
<organism evidence="6 7">
    <name type="scientific">Thermomonospora curvata (strain ATCC 19995 / DSM 43183 / JCM 3096 / KCTC 9072 / NBRC 15933 / NCIMB 10081 / Henssen B9)</name>
    <dbReference type="NCBI Taxonomy" id="471852"/>
    <lineage>
        <taxon>Bacteria</taxon>
        <taxon>Bacillati</taxon>
        <taxon>Actinomycetota</taxon>
        <taxon>Actinomycetes</taxon>
        <taxon>Streptosporangiales</taxon>
        <taxon>Thermomonosporaceae</taxon>
        <taxon>Thermomonospora</taxon>
    </lineage>
</organism>
<name>D1A6A1_THECD</name>
<dbReference type="Pfam" id="PF13193">
    <property type="entry name" value="AMP-binding_C"/>
    <property type="match status" value="1"/>
</dbReference>
<dbReference type="InterPro" id="IPR000873">
    <property type="entry name" value="AMP-dep_synth/lig_dom"/>
</dbReference>